<dbReference type="EMBL" id="SWBO01000001">
    <property type="protein sequence ID" value="TKC03116.1"/>
    <property type="molecule type" value="Genomic_DNA"/>
</dbReference>
<name>A0A4U1CAQ6_9SPHI</name>
<dbReference type="Pfam" id="PF24681">
    <property type="entry name" value="Kelch_KLHDC2_KLHL20_DRC7"/>
    <property type="match status" value="1"/>
</dbReference>
<keyword evidence="1" id="KW-0812">Transmembrane</keyword>
<dbReference type="OrthoDB" id="1110630at2"/>
<dbReference type="PANTHER" id="PTHR35807:SF1">
    <property type="entry name" value="TRANSCRIPTIONAL REGULATOR REDD"/>
    <property type="match status" value="1"/>
</dbReference>
<reference evidence="2 3" key="1">
    <citation type="submission" date="2019-04" db="EMBL/GenBank/DDBJ databases">
        <title>Pedobacter sp. AR-2-6 sp. nov., isolated from Arctic soil.</title>
        <authorList>
            <person name="Dahal R.H."/>
            <person name="Kim D.-U."/>
        </authorList>
    </citation>
    <scope>NUCLEOTIDE SEQUENCE [LARGE SCALE GENOMIC DNA]</scope>
    <source>
        <strain evidence="2 3">AR-2-6</strain>
    </source>
</reference>
<dbReference type="Gene3D" id="2.120.10.80">
    <property type="entry name" value="Kelch-type beta propeller"/>
    <property type="match status" value="1"/>
</dbReference>
<dbReference type="InterPro" id="IPR011043">
    <property type="entry name" value="Gal_Oxase/kelch_b-propeller"/>
</dbReference>
<dbReference type="GO" id="GO:0006355">
    <property type="term" value="P:regulation of DNA-templated transcription"/>
    <property type="evidence" value="ECO:0007669"/>
    <property type="project" value="TreeGrafter"/>
</dbReference>
<keyword evidence="1" id="KW-0472">Membrane</keyword>
<dbReference type="Proteomes" id="UP000310477">
    <property type="component" value="Unassembled WGS sequence"/>
</dbReference>
<evidence type="ECO:0000313" key="3">
    <source>
        <dbReference type="Proteomes" id="UP000310477"/>
    </source>
</evidence>
<dbReference type="GO" id="GO:0003677">
    <property type="term" value="F:DNA binding"/>
    <property type="evidence" value="ECO:0007669"/>
    <property type="project" value="TreeGrafter"/>
</dbReference>
<gene>
    <name evidence="2" type="ORF">FA045_00670</name>
</gene>
<evidence type="ECO:0000313" key="2">
    <source>
        <dbReference type="EMBL" id="TKC03116.1"/>
    </source>
</evidence>
<dbReference type="InterPro" id="IPR051677">
    <property type="entry name" value="AfsR-DnrI-RedD_regulator"/>
</dbReference>
<sequence>MIYLVLCVKHILLLRISYVPRFKIQDIKITENQKIKYHWPLNELRGTNVSEEVSGNNAYAVNPQWIKNFYLEWNQVATYKIHGAATVVYDYKKDKLITIGTDSVFTCNLINGIFENKNYKSGKYPTTKGNRSFFNPINDRVYNFTSERQEVNFFNFKTNEWSGKIKNTDEVPLHWHLNHFFSAKDSSLYLFGGYGQFTYKSDVYKYSFINNSWDTLKVSGDIFTPRYLAALAPSENKNNLYILGGYGSTTGQQVLKPRFLYDLVSFDLEKQSFKKLFTLNVKDEDFVFGNSMVSEGDSILYALTYPKHKFNTEIQLIKISLKNSSWKKVGKRLPFLFHDTQSFVELFYSKPLKKFIAVTSFLDKNDDSNFVVYTLNSPPLSDVYSSSAAKIKFKWIYLLLIFLILLLAVFYIKRNRKNGTEKAFEANPNSEIKTPYNTNHPIIDVVAPEANIIKNTIFLFGDLQLFDKEGNDITKYFTPLIKELFLAVTLYTLRWGRGISSEKLNELIWFDKSVKSARNNRSVNIAKLKGILENVQNCTVSKETGYWTIDFDNHLVKIDYQTYINIVSDKNKLDQEKAMQLISIIERGSFLPNAEYEWLDAFKSEISNEIIDVYNHYIKSIDLSSDPEFLIRLSDCIFYIDPVNEEAMIIKCKSLALLGKHSLAQKSFENFSREYAKIYSQAFDRDLNTILS</sequence>
<dbReference type="InterPro" id="IPR015915">
    <property type="entry name" value="Kelch-typ_b-propeller"/>
</dbReference>
<dbReference type="PANTHER" id="PTHR35807">
    <property type="entry name" value="TRANSCRIPTIONAL REGULATOR REDD-RELATED"/>
    <property type="match status" value="1"/>
</dbReference>
<keyword evidence="3" id="KW-1185">Reference proteome</keyword>
<protein>
    <submittedName>
        <fullName evidence="2">Galactose oxidase</fullName>
    </submittedName>
</protein>
<proteinExistence type="predicted"/>
<accession>A0A4U1CAQ6</accession>
<feature type="transmembrane region" description="Helical" evidence="1">
    <location>
        <begin position="395"/>
        <end position="412"/>
    </location>
</feature>
<keyword evidence="1" id="KW-1133">Transmembrane helix</keyword>
<evidence type="ECO:0000256" key="1">
    <source>
        <dbReference type="SAM" id="Phobius"/>
    </source>
</evidence>
<organism evidence="2 3">
    <name type="scientific">Pedobacter cryotolerans</name>
    <dbReference type="NCBI Taxonomy" id="2571270"/>
    <lineage>
        <taxon>Bacteria</taxon>
        <taxon>Pseudomonadati</taxon>
        <taxon>Bacteroidota</taxon>
        <taxon>Sphingobacteriia</taxon>
        <taxon>Sphingobacteriales</taxon>
        <taxon>Sphingobacteriaceae</taxon>
        <taxon>Pedobacter</taxon>
    </lineage>
</organism>
<dbReference type="SUPFAM" id="SSF50965">
    <property type="entry name" value="Galactose oxidase, central domain"/>
    <property type="match status" value="1"/>
</dbReference>
<dbReference type="AlphaFoldDB" id="A0A4U1CAQ6"/>
<comment type="caution">
    <text evidence="2">The sequence shown here is derived from an EMBL/GenBank/DDBJ whole genome shotgun (WGS) entry which is preliminary data.</text>
</comment>